<evidence type="ECO:0000256" key="2">
    <source>
        <dbReference type="SAM" id="Phobius"/>
    </source>
</evidence>
<evidence type="ECO:0000313" key="3">
    <source>
        <dbReference type="EMBL" id="MFD0930537.1"/>
    </source>
</evidence>
<name>A0ABW3GQ47_9PROT</name>
<keyword evidence="2" id="KW-0472">Membrane</keyword>
<gene>
    <name evidence="3" type="ORF">ACFQ1T_12195</name>
</gene>
<dbReference type="Proteomes" id="UP001597106">
    <property type="component" value="Unassembled WGS sequence"/>
</dbReference>
<evidence type="ECO:0000313" key="4">
    <source>
        <dbReference type="Proteomes" id="UP001597106"/>
    </source>
</evidence>
<feature type="region of interest" description="Disordered" evidence="1">
    <location>
        <begin position="138"/>
        <end position="167"/>
    </location>
</feature>
<reference evidence="4" key="1">
    <citation type="journal article" date="2019" name="Int. J. Syst. Evol. Microbiol.">
        <title>The Global Catalogue of Microorganisms (GCM) 10K type strain sequencing project: providing services to taxonomists for standard genome sequencing and annotation.</title>
        <authorList>
            <consortium name="The Broad Institute Genomics Platform"/>
            <consortium name="The Broad Institute Genome Sequencing Center for Infectious Disease"/>
            <person name="Wu L."/>
            <person name="Ma J."/>
        </authorList>
    </citation>
    <scope>NUCLEOTIDE SEQUENCE [LARGE SCALE GENOMIC DNA]</scope>
    <source>
        <strain evidence="4">CCUG 59685</strain>
    </source>
</reference>
<organism evidence="3 4">
    <name type="scientific">Methylophilus glucosoxydans</name>
    <dbReference type="NCBI Taxonomy" id="752553"/>
    <lineage>
        <taxon>Bacteria</taxon>
        <taxon>Pseudomonadati</taxon>
        <taxon>Pseudomonadota</taxon>
        <taxon>Betaproteobacteria</taxon>
        <taxon>Nitrosomonadales</taxon>
        <taxon>Methylophilaceae</taxon>
        <taxon>Methylophilus</taxon>
    </lineage>
</organism>
<keyword evidence="4" id="KW-1185">Reference proteome</keyword>
<feature type="transmembrane region" description="Helical" evidence="2">
    <location>
        <begin position="58"/>
        <end position="84"/>
    </location>
</feature>
<dbReference type="EMBL" id="JBHTJW010000003">
    <property type="protein sequence ID" value="MFD0930537.1"/>
    <property type="molecule type" value="Genomic_DNA"/>
</dbReference>
<keyword evidence="2" id="KW-0812">Transmembrane</keyword>
<accession>A0ABW3GQ47</accession>
<evidence type="ECO:0000256" key="1">
    <source>
        <dbReference type="SAM" id="MobiDB-lite"/>
    </source>
</evidence>
<comment type="caution">
    <text evidence="3">The sequence shown here is derived from an EMBL/GenBank/DDBJ whole genome shotgun (WGS) entry which is preliminary data.</text>
</comment>
<keyword evidence="2" id="KW-1133">Transmembrane helix</keyword>
<feature type="compositionally biased region" description="Basic and acidic residues" evidence="1">
    <location>
        <begin position="153"/>
        <end position="167"/>
    </location>
</feature>
<feature type="transmembrane region" description="Helical" evidence="2">
    <location>
        <begin position="90"/>
        <end position="111"/>
    </location>
</feature>
<protein>
    <submittedName>
        <fullName evidence="3">Phage holin family protein</fullName>
    </submittedName>
</protein>
<proteinExistence type="predicted"/>
<dbReference type="RefSeq" id="WP_379077152.1">
    <property type="nucleotide sequence ID" value="NZ_JBHTJW010000003.1"/>
</dbReference>
<sequence length="167" mass="19058">MWLNLLKFVAVLFLDRKVSALKDNFINLRHHVADYTEDRAQHMKQDFLEETQRMATSIVGLLVVFSMFIFTGLLGLMWLFSILWENPHRTLILGLVMLIPAAIGLIVFLAVRAQWYKKPLFADSLSMISHDWQVFRNEIAPPPPATPEDEGGEAAHTEKPASDTPKQ</sequence>